<protein>
    <submittedName>
        <fullName evidence="2">Uncharacterized protein</fullName>
    </submittedName>
</protein>
<sequence>MELDFSLPLPWLIKKKASGQEDNRVQMDAIVSRLLWEFRDIDCLRDLLHHVGNIVRVDQNTLLRLKGKFARVCINLDITKPLPSSITITKGDMTMRVPIIYEGLHEVCLLCGGESHQLEKFDNQGLSHANRKIPVDPKPPFTFRELGYCRSQEKSLIYDQSLSSNRLIKPTSTASLDQDRNSHSPEPSTNPPHTNIEGPAVTSTHPTMICKIPNLAPTNPEGIVLANLNVVLEDPPINDETLNDIDEGMNEDKNVDVYLNLHNIEDIEMSTDSFKRKRCEDGKEAISQAN</sequence>
<dbReference type="Proteomes" id="UP001153076">
    <property type="component" value="Unassembled WGS sequence"/>
</dbReference>
<accession>A0A9Q1QBY1</accession>
<evidence type="ECO:0000313" key="3">
    <source>
        <dbReference type="Proteomes" id="UP001153076"/>
    </source>
</evidence>
<comment type="caution">
    <text evidence="2">The sequence shown here is derived from an EMBL/GenBank/DDBJ whole genome shotgun (WGS) entry which is preliminary data.</text>
</comment>
<organism evidence="2 3">
    <name type="scientific">Carnegiea gigantea</name>
    <dbReference type="NCBI Taxonomy" id="171969"/>
    <lineage>
        <taxon>Eukaryota</taxon>
        <taxon>Viridiplantae</taxon>
        <taxon>Streptophyta</taxon>
        <taxon>Embryophyta</taxon>
        <taxon>Tracheophyta</taxon>
        <taxon>Spermatophyta</taxon>
        <taxon>Magnoliopsida</taxon>
        <taxon>eudicotyledons</taxon>
        <taxon>Gunneridae</taxon>
        <taxon>Pentapetalae</taxon>
        <taxon>Caryophyllales</taxon>
        <taxon>Cactineae</taxon>
        <taxon>Cactaceae</taxon>
        <taxon>Cactoideae</taxon>
        <taxon>Echinocereeae</taxon>
        <taxon>Carnegiea</taxon>
    </lineage>
</organism>
<reference evidence="2" key="1">
    <citation type="submission" date="2022-04" db="EMBL/GenBank/DDBJ databases">
        <title>Carnegiea gigantea Genome sequencing and assembly v2.</title>
        <authorList>
            <person name="Copetti D."/>
            <person name="Sanderson M.J."/>
            <person name="Burquez A."/>
            <person name="Wojciechowski M.F."/>
        </authorList>
    </citation>
    <scope>NUCLEOTIDE SEQUENCE</scope>
    <source>
        <strain evidence="2">SGP5-SGP5p</strain>
        <tissue evidence="2">Aerial part</tissue>
    </source>
</reference>
<evidence type="ECO:0000313" key="2">
    <source>
        <dbReference type="EMBL" id="KAJ8436019.1"/>
    </source>
</evidence>
<dbReference type="InterPro" id="IPR040256">
    <property type="entry name" value="At4g02000-like"/>
</dbReference>
<evidence type="ECO:0000256" key="1">
    <source>
        <dbReference type="SAM" id="MobiDB-lite"/>
    </source>
</evidence>
<name>A0A9Q1QBY1_9CARY</name>
<feature type="compositionally biased region" description="Polar residues" evidence="1">
    <location>
        <begin position="184"/>
        <end position="193"/>
    </location>
</feature>
<gene>
    <name evidence="2" type="ORF">Cgig2_007677</name>
</gene>
<dbReference type="OrthoDB" id="1743776at2759"/>
<dbReference type="PANTHER" id="PTHR31286:SF99">
    <property type="entry name" value="DUF4283 DOMAIN-CONTAINING PROTEIN"/>
    <property type="match status" value="1"/>
</dbReference>
<dbReference type="EMBL" id="JAKOGI010000370">
    <property type="protein sequence ID" value="KAJ8436019.1"/>
    <property type="molecule type" value="Genomic_DNA"/>
</dbReference>
<dbReference type="AlphaFoldDB" id="A0A9Q1QBY1"/>
<proteinExistence type="predicted"/>
<dbReference type="PANTHER" id="PTHR31286">
    <property type="entry name" value="GLYCINE-RICH CELL WALL STRUCTURAL PROTEIN 1.8-LIKE"/>
    <property type="match status" value="1"/>
</dbReference>
<keyword evidence="3" id="KW-1185">Reference proteome</keyword>
<feature type="region of interest" description="Disordered" evidence="1">
    <location>
        <begin position="171"/>
        <end position="204"/>
    </location>
</feature>